<gene>
    <name evidence="7" type="ORF">CASFOL_006111</name>
</gene>
<proteinExistence type="inferred from homology"/>
<comment type="similarity">
    <text evidence="2 6">Belongs to the plant self-incompatibility (S1) protein family.</text>
</comment>
<dbReference type="Pfam" id="PF05938">
    <property type="entry name" value="Self-incomp_S1"/>
    <property type="match status" value="1"/>
</dbReference>
<dbReference type="GO" id="GO:0060320">
    <property type="term" value="P:rejection of self pollen"/>
    <property type="evidence" value="ECO:0007669"/>
    <property type="project" value="UniProtKB-KW"/>
</dbReference>
<dbReference type="InterPro" id="IPR010264">
    <property type="entry name" value="Self-incomp_S1"/>
</dbReference>
<comment type="subcellular location">
    <subcellularLocation>
        <location evidence="1 6">Secreted</location>
    </subcellularLocation>
</comment>
<keyword evidence="5 6" id="KW-0732">Signal</keyword>
<feature type="chain" id="PRO_5044525596" description="S-protein homolog" evidence="6">
    <location>
        <begin position="23"/>
        <end position="141"/>
    </location>
</feature>
<protein>
    <recommendedName>
        <fullName evidence="6">S-protein homolog</fullName>
    </recommendedName>
</protein>
<dbReference type="GO" id="GO:0005576">
    <property type="term" value="C:extracellular region"/>
    <property type="evidence" value="ECO:0007669"/>
    <property type="project" value="UniProtKB-SubCell"/>
</dbReference>
<dbReference type="Proteomes" id="UP001632038">
    <property type="component" value="Unassembled WGS sequence"/>
</dbReference>
<keyword evidence="8" id="KW-1185">Reference proteome</keyword>
<name>A0ABD3E5F3_9LAMI</name>
<accession>A0ABD3E5F3</accession>
<keyword evidence="4 6" id="KW-0964">Secreted</keyword>
<dbReference type="EMBL" id="JAVIJP010000007">
    <property type="protein sequence ID" value="KAL3649708.1"/>
    <property type="molecule type" value="Genomic_DNA"/>
</dbReference>
<dbReference type="PANTHER" id="PTHR31232">
    <property type="match status" value="1"/>
</dbReference>
<feature type="signal peptide" evidence="6">
    <location>
        <begin position="1"/>
        <end position="22"/>
    </location>
</feature>
<evidence type="ECO:0000313" key="8">
    <source>
        <dbReference type="Proteomes" id="UP001632038"/>
    </source>
</evidence>
<evidence type="ECO:0000313" key="7">
    <source>
        <dbReference type="EMBL" id="KAL3649708.1"/>
    </source>
</evidence>
<evidence type="ECO:0000256" key="6">
    <source>
        <dbReference type="RuleBase" id="RU367044"/>
    </source>
</evidence>
<comment type="caution">
    <text evidence="7">The sequence shown here is derived from an EMBL/GenBank/DDBJ whole genome shotgun (WGS) entry which is preliminary data.</text>
</comment>
<evidence type="ECO:0000256" key="3">
    <source>
        <dbReference type="ARBA" id="ARBA00022471"/>
    </source>
</evidence>
<reference evidence="8" key="1">
    <citation type="journal article" date="2024" name="IScience">
        <title>Strigolactones Initiate the Formation of Haustorium-like Structures in Castilleja.</title>
        <authorList>
            <person name="Buerger M."/>
            <person name="Peterson D."/>
            <person name="Chory J."/>
        </authorList>
    </citation>
    <scope>NUCLEOTIDE SEQUENCE [LARGE SCALE GENOMIC DNA]</scope>
</reference>
<keyword evidence="3 6" id="KW-0713">Self-incompatibility</keyword>
<evidence type="ECO:0000256" key="1">
    <source>
        <dbReference type="ARBA" id="ARBA00004613"/>
    </source>
</evidence>
<evidence type="ECO:0000256" key="5">
    <source>
        <dbReference type="ARBA" id="ARBA00022729"/>
    </source>
</evidence>
<dbReference type="PROSITE" id="PS51257">
    <property type="entry name" value="PROKAR_LIPOPROTEIN"/>
    <property type="match status" value="1"/>
</dbReference>
<evidence type="ECO:0000256" key="2">
    <source>
        <dbReference type="ARBA" id="ARBA00005581"/>
    </source>
</evidence>
<sequence length="141" mass="16778">MITKLFMFQCLIMSCILMKTMALSDKRVCLTHLFTVYIVNNLPPNSSPLVVHCASKDDDLGNHTVVRNQDYHFDFCDNFWSTTKFFCHVWWRNKDKAFVVFKEKFGRTSCLKDVCYWAVKDDGIYYSNYNPPRGLKKRYDW</sequence>
<organism evidence="7 8">
    <name type="scientific">Castilleja foliolosa</name>
    <dbReference type="NCBI Taxonomy" id="1961234"/>
    <lineage>
        <taxon>Eukaryota</taxon>
        <taxon>Viridiplantae</taxon>
        <taxon>Streptophyta</taxon>
        <taxon>Embryophyta</taxon>
        <taxon>Tracheophyta</taxon>
        <taxon>Spermatophyta</taxon>
        <taxon>Magnoliopsida</taxon>
        <taxon>eudicotyledons</taxon>
        <taxon>Gunneridae</taxon>
        <taxon>Pentapetalae</taxon>
        <taxon>asterids</taxon>
        <taxon>lamiids</taxon>
        <taxon>Lamiales</taxon>
        <taxon>Orobanchaceae</taxon>
        <taxon>Pedicularideae</taxon>
        <taxon>Castillejinae</taxon>
        <taxon>Castilleja</taxon>
    </lineage>
</organism>
<evidence type="ECO:0000256" key="4">
    <source>
        <dbReference type="ARBA" id="ARBA00022525"/>
    </source>
</evidence>
<dbReference type="PANTHER" id="PTHR31232:SF61">
    <property type="entry name" value="S-PROTEIN HOMOLOG"/>
    <property type="match status" value="1"/>
</dbReference>
<dbReference type="AlphaFoldDB" id="A0ABD3E5F3"/>